<sequence length="198" mass="21735">MEESGSLSLQLPPTNNLIFLYSCNNRVLFGSPFPHRILATRSYGTEVVLCIRMDDCSLHLDPSRLTMKVEEEGASFWRWWGQEAEAATPPEQPSFEVPTVRATSARAAGDTGLKAVFSATSQLAVVVEKLSSPSRKPTLVQSQMVPMKGNLVLIRVVRIQASPPPPRRPIILPPSPPLAPSVPAPKLVRPHRSQIINL</sequence>
<proteinExistence type="predicted"/>
<dbReference type="EMBL" id="JBFOLJ010000019">
    <property type="protein sequence ID" value="KAL2463254.1"/>
    <property type="molecule type" value="Genomic_DNA"/>
</dbReference>
<reference evidence="2" key="1">
    <citation type="submission" date="2024-07" db="EMBL/GenBank/DDBJ databases">
        <title>Two chromosome-level genome assemblies of Korean endemic species Abeliophyllum distichum and Forsythia ovata (Oleaceae).</title>
        <authorList>
            <person name="Jang H."/>
        </authorList>
    </citation>
    <scope>NUCLEOTIDE SEQUENCE [LARGE SCALE GENOMIC DNA]</scope>
</reference>
<evidence type="ECO:0000313" key="2">
    <source>
        <dbReference type="Proteomes" id="UP001604277"/>
    </source>
</evidence>
<gene>
    <name evidence="1" type="ORF">Fot_52910</name>
</gene>
<evidence type="ECO:0000313" key="1">
    <source>
        <dbReference type="EMBL" id="KAL2463254.1"/>
    </source>
</evidence>
<accession>A0ABD1PJS8</accession>
<protein>
    <submittedName>
        <fullName evidence="1">Uncharacterized protein</fullName>
    </submittedName>
</protein>
<keyword evidence="2" id="KW-1185">Reference proteome</keyword>
<comment type="caution">
    <text evidence="1">The sequence shown here is derived from an EMBL/GenBank/DDBJ whole genome shotgun (WGS) entry which is preliminary data.</text>
</comment>
<name>A0ABD1PJS8_9LAMI</name>
<dbReference type="Proteomes" id="UP001604277">
    <property type="component" value="Unassembled WGS sequence"/>
</dbReference>
<organism evidence="1 2">
    <name type="scientific">Forsythia ovata</name>
    <dbReference type="NCBI Taxonomy" id="205694"/>
    <lineage>
        <taxon>Eukaryota</taxon>
        <taxon>Viridiplantae</taxon>
        <taxon>Streptophyta</taxon>
        <taxon>Embryophyta</taxon>
        <taxon>Tracheophyta</taxon>
        <taxon>Spermatophyta</taxon>
        <taxon>Magnoliopsida</taxon>
        <taxon>eudicotyledons</taxon>
        <taxon>Gunneridae</taxon>
        <taxon>Pentapetalae</taxon>
        <taxon>asterids</taxon>
        <taxon>lamiids</taxon>
        <taxon>Lamiales</taxon>
        <taxon>Oleaceae</taxon>
        <taxon>Forsythieae</taxon>
        <taxon>Forsythia</taxon>
    </lineage>
</organism>
<dbReference type="AlphaFoldDB" id="A0ABD1PJS8"/>